<reference evidence="10" key="2">
    <citation type="submission" date="2015-05" db="EMBL/GenBank/DDBJ databases">
        <title>Complete genome sequence of Corynebacterium uterequi DSM 45634, isolated from the uterus of a maiden mare.</title>
        <authorList>
            <person name="Ruckert C."/>
            <person name="Albersmeier A."/>
            <person name="Winkler A."/>
            <person name="Tauch A."/>
        </authorList>
    </citation>
    <scope>NUCLEOTIDE SEQUENCE [LARGE SCALE GENOMIC DNA]</scope>
    <source>
        <strain evidence="10">DSM 45634</strain>
    </source>
</reference>
<dbReference type="InterPro" id="IPR001034">
    <property type="entry name" value="DeoR_HTH"/>
</dbReference>
<dbReference type="Gene3D" id="1.10.10.10">
    <property type="entry name" value="Winged helix-like DNA-binding domain superfamily/Winged helix DNA-binding domain"/>
    <property type="match status" value="1"/>
</dbReference>
<dbReference type="PANTHER" id="PTHR34824">
    <property type="entry name" value="HEAT-INDUCIBLE TRANSCRIPTION REPRESSOR HRCA"/>
    <property type="match status" value="1"/>
</dbReference>
<dbReference type="HAMAP" id="MF_00081">
    <property type="entry name" value="HrcA"/>
    <property type="match status" value="1"/>
</dbReference>
<dbReference type="InterPro" id="IPR036390">
    <property type="entry name" value="WH_DNA-bd_sf"/>
</dbReference>
<evidence type="ECO:0000259" key="7">
    <source>
        <dbReference type="Pfam" id="PF01628"/>
    </source>
</evidence>
<dbReference type="GO" id="GO:0003677">
    <property type="term" value="F:DNA binding"/>
    <property type="evidence" value="ECO:0007669"/>
    <property type="project" value="InterPro"/>
</dbReference>
<sequence>MPAVANATEKRRQEVLRAIITDFIASQEPVGSKALVERHHLNVSSATIRNDMAVLESEGYIAQQHASSGRIPTEKGYRAFVDSLGEVKPLSTAEKRAIATFLEGGVDLEDVLRRSVQLLAQFTRQAAVIQVPTLRVARVKHCEVVPLSPLRLLLVLITDTGRVDQRNVELDGPINQDQVARLRDTLNEALHGKTLRDASVSLAAILQDPPVDIAHHLLRAATILIETMVDQPTERLIVAGASNLTRLGHRAAPAALAGLIEALEEQVVVLKLMSDLPDFGDVAVSIGDENEDEGLRSASIVTTAYGSEQTGALGGLSVVGPTYMDYLGTISKVSAVARYVSRILSGE</sequence>
<comment type="similarity">
    <text evidence="6">Belongs to the HrcA family.</text>
</comment>
<dbReference type="InterPro" id="IPR029016">
    <property type="entry name" value="GAF-like_dom_sf"/>
</dbReference>
<dbReference type="KEGG" id="cut:CUTER_07980"/>
<keyword evidence="10" id="KW-1185">Reference proteome</keyword>
<evidence type="ECO:0000256" key="5">
    <source>
        <dbReference type="ARBA" id="ARBA00055319"/>
    </source>
</evidence>
<keyword evidence="2 6" id="KW-0805">Transcription regulation</keyword>
<dbReference type="GO" id="GO:0003700">
    <property type="term" value="F:DNA-binding transcription factor activity"/>
    <property type="evidence" value="ECO:0007669"/>
    <property type="project" value="InterPro"/>
</dbReference>
<dbReference type="Proteomes" id="UP000035548">
    <property type="component" value="Chromosome"/>
</dbReference>
<dbReference type="InterPro" id="IPR036388">
    <property type="entry name" value="WH-like_DNA-bd_sf"/>
</dbReference>
<dbReference type="AlphaFoldDB" id="A0A0G3HDY6"/>
<dbReference type="Gene3D" id="3.30.390.60">
    <property type="entry name" value="Heat-inducible transcription repressor hrca homolog, domain 3"/>
    <property type="match status" value="1"/>
</dbReference>
<evidence type="ECO:0000313" key="10">
    <source>
        <dbReference type="Proteomes" id="UP000035548"/>
    </source>
</evidence>
<dbReference type="InterPro" id="IPR023120">
    <property type="entry name" value="WHTH_transcript_rep_HrcA_IDD"/>
</dbReference>
<dbReference type="SUPFAM" id="SSF55781">
    <property type="entry name" value="GAF domain-like"/>
    <property type="match status" value="1"/>
</dbReference>
<dbReference type="GO" id="GO:0045892">
    <property type="term" value="P:negative regulation of DNA-templated transcription"/>
    <property type="evidence" value="ECO:0007669"/>
    <property type="project" value="UniProtKB-UniRule"/>
</dbReference>
<dbReference type="NCBIfam" id="TIGR00331">
    <property type="entry name" value="hrcA"/>
    <property type="match status" value="1"/>
</dbReference>
<feature type="domain" description="Heat-inducible transcription repressor HrcA C-terminal" evidence="7">
    <location>
        <begin position="109"/>
        <end position="330"/>
    </location>
</feature>
<accession>A0A0G3HDY6</accession>
<dbReference type="SUPFAM" id="SSF46785">
    <property type="entry name" value="Winged helix' DNA-binding domain"/>
    <property type="match status" value="1"/>
</dbReference>
<organism evidence="9 10">
    <name type="scientific">Corynebacterium uterequi</name>
    <dbReference type="NCBI Taxonomy" id="1072256"/>
    <lineage>
        <taxon>Bacteria</taxon>
        <taxon>Bacillati</taxon>
        <taxon>Actinomycetota</taxon>
        <taxon>Actinomycetes</taxon>
        <taxon>Mycobacteriales</taxon>
        <taxon>Corynebacteriaceae</taxon>
        <taxon>Corynebacterium</taxon>
    </lineage>
</organism>
<feature type="domain" description="HTH deoR-type" evidence="8">
    <location>
        <begin position="19"/>
        <end position="65"/>
    </location>
</feature>
<proteinExistence type="inferred from homology"/>
<evidence type="ECO:0000256" key="6">
    <source>
        <dbReference type="HAMAP-Rule" id="MF_00081"/>
    </source>
</evidence>
<keyword evidence="3 6" id="KW-0346">Stress response</keyword>
<dbReference type="PATRIC" id="fig|1072256.5.peg.1575"/>
<protein>
    <recommendedName>
        <fullName evidence="6">Heat-inducible transcription repressor HrcA</fullName>
    </recommendedName>
</protein>
<dbReference type="Pfam" id="PF08220">
    <property type="entry name" value="HTH_DeoR"/>
    <property type="match status" value="1"/>
</dbReference>
<keyword evidence="1 6" id="KW-0678">Repressor</keyword>
<evidence type="ECO:0000313" key="9">
    <source>
        <dbReference type="EMBL" id="AKK11581.1"/>
    </source>
</evidence>
<dbReference type="Pfam" id="PF01628">
    <property type="entry name" value="HrcA"/>
    <property type="match status" value="1"/>
</dbReference>
<dbReference type="InterPro" id="IPR021153">
    <property type="entry name" value="HrcA_C"/>
</dbReference>
<evidence type="ECO:0000256" key="2">
    <source>
        <dbReference type="ARBA" id="ARBA00023015"/>
    </source>
</evidence>
<dbReference type="InterPro" id="IPR002571">
    <property type="entry name" value="HrcA"/>
</dbReference>
<evidence type="ECO:0000256" key="4">
    <source>
        <dbReference type="ARBA" id="ARBA00023163"/>
    </source>
</evidence>
<evidence type="ECO:0000256" key="1">
    <source>
        <dbReference type="ARBA" id="ARBA00022491"/>
    </source>
</evidence>
<dbReference type="STRING" id="1072256.CUTER_07980"/>
<reference evidence="9 10" key="1">
    <citation type="journal article" date="2015" name="Genome Announc.">
        <title>Virulence Factor Genes Detected in the Complete Genome Sequence of Corynebacterium uterequi DSM 45634, Isolated from the Uterus of a Maiden Mare.</title>
        <authorList>
            <person name="Ruckert C."/>
            <person name="Kriete M."/>
            <person name="Jaenicke S."/>
            <person name="Winkler A."/>
            <person name="Tauch A."/>
        </authorList>
    </citation>
    <scope>NUCLEOTIDE SEQUENCE [LARGE SCALE GENOMIC DNA]</scope>
    <source>
        <strain evidence="9 10">DSM 45634</strain>
    </source>
</reference>
<dbReference type="PIRSF" id="PIRSF005485">
    <property type="entry name" value="HrcA"/>
    <property type="match status" value="1"/>
</dbReference>
<name>A0A0G3HDY6_9CORY</name>
<dbReference type="EMBL" id="CP011546">
    <property type="protein sequence ID" value="AKK11581.1"/>
    <property type="molecule type" value="Genomic_DNA"/>
</dbReference>
<evidence type="ECO:0000259" key="8">
    <source>
        <dbReference type="Pfam" id="PF08220"/>
    </source>
</evidence>
<gene>
    <name evidence="6 9" type="primary">hrcA</name>
    <name evidence="9" type="ORF">CUTER_07980</name>
</gene>
<dbReference type="PANTHER" id="PTHR34824:SF1">
    <property type="entry name" value="HEAT-INDUCIBLE TRANSCRIPTION REPRESSOR HRCA"/>
    <property type="match status" value="1"/>
</dbReference>
<evidence type="ECO:0000256" key="3">
    <source>
        <dbReference type="ARBA" id="ARBA00023016"/>
    </source>
</evidence>
<comment type="function">
    <text evidence="5 6">Negative regulator of class I heat shock genes (grpE-dnaK-dnaJ and groELS operons). Prevents heat-shock induction of these operons.</text>
</comment>
<dbReference type="Gene3D" id="3.30.450.40">
    <property type="match status" value="1"/>
</dbReference>
<keyword evidence="4 6" id="KW-0804">Transcription</keyword>
<dbReference type="FunFam" id="1.10.10.10:FF:000049">
    <property type="entry name" value="Heat-inducible transcription repressor HrcA"/>
    <property type="match status" value="1"/>
</dbReference>